<evidence type="ECO:0000313" key="1">
    <source>
        <dbReference type="EMBL" id="KIP01219.1"/>
    </source>
</evidence>
<dbReference type="EMBL" id="KN840858">
    <property type="protein sequence ID" value="KIP01219.1"/>
    <property type="molecule type" value="Genomic_DNA"/>
</dbReference>
<dbReference type="InterPro" id="IPR032675">
    <property type="entry name" value="LRR_dom_sf"/>
</dbReference>
<dbReference type="OrthoDB" id="2804729at2759"/>
<gene>
    <name evidence="1" type="ORF">PHLGIDRAFT_38362</name>
</gene>
<dbReference type="AlphaFoldDB" id="A0A0C3N9P6"/>
<dbReference type="HOGENOM" id="CLU_824159_0_0_1"/>
<keyword evidence="2" id="KW-1185">Reference proteome</keyword>
<evidence type="ECO:0000313" key="2">
    <source>
        <dbReference type="Proteomes" id="UP000053257"/>
    </source>
</evidence>
<dbReference type="Proteomes" id="UP000053257">
    <property type="component" value="Unassembled WGS sequence"/>
</dbReference>
<proteinExistence type="predicted"/>
<accession>A0A0C3N9P6</accession>
<dbReference type="SUPFAM" id="SSF81383">
    <property type="entry name" value="F-box domain"/>
    <property type="match status" value="1"/>
</dbReference>
<name>A0A0C3N9P6_PHLG1</name>
<dbReference type="Gene3D" id="3.80.10.10">
    <property type="entry name" value="Ribonuclease Inhibitor"/>
    <property type="match status" value="1"/>
</dbReference>
<dbReference type="InterPro" id="IPR036047">
    <property type="entry name" value="F-box-like_dom_sf"/>
</dbReference>
<protein>
    <recommendedName>
        <fullName evidence="3">F-box domain-containing protein</fullName>
    </recommendedName>
</protein>
<organism evidence="1 2">
    <name type="scientific">Phlebiopsis gigantea (strain 11061_1 CR5-6)</name>
    <name type="common">White-rot fungus</name>
    <name type="synonym">Peniophora gigantea</name>
    <dbReference type="NCBI Taxonomy" id="745531"/>
    <lineage>
        <taxon>Eukaryota</taxon>
        <taxon>Fungi</taxon>
        <taxon>Dikarya</taxon>
        <taxon>Basidiomycota</taxon>
        <taxon>Agaricomycotina</taxon>
        <taxon>Agaricomycetes</taxon>
        <taxon>Polyporales</taxon>
        <taxon>Phanerochaetaceae</taxon>
        <taxon>Phlebiopsis</taxon>
    </lineage>
</organism>
<reference evidence="1 2" key="1">
    <citation type="journal article" date="2014" name="PLoS Genet.">
        <title>Analysis of the Phlebiopsis gigantea genome, transcriptome and secretome provides insight into its pioneer colonization strategies of wood.</title>
        <authorList>
            <person name="Hori C."/>
            <person name="Ishida T."/>
            <person name="Igarashi K."/>
            <person name="Samejima M."/>
            <person name="Suzuki H."/>
            <person name="Master E."/>
            <person name="Ferreira P."/>
            <person name="Ruiz-Duenas F.J."/>
            <person name="Held B."/>
            <person name="Canessa P."/>
            <person name="Larrondo L.F."/>
            <person name="Schmoll M."/>
            <person name="Druzhinina I.S."/>
            <person name="Kubicek C.P."/>
            <person name="Gaskell J.A."/>
            <person name="Kersten P."/>
            <person name="St John F."/>
            <person name="Glasner J."/>
            <person name="Sabat G."/>
            <person name="Splinter BonDurant S."/>
            <person name="Syed K."/>
            <person name="Yadav J."/>
            <person name="Mgbeahuruike A.C."/>
            <person name="Kovalchuk A."/>
            <person name="Asiegbu F.O."/>
            <person name="Lackner G."/>
            <person name="Hoffmeister D."/>
            <person name="Rencoret J."/>
            <person name="Gutierrez A."/>
            <person name="Sun H."/>
            <person name="Lindquist E."/>
            <person name="Barry K."/>
            <person name="Riley R."/>
            <person name="Grigoriev I.V."/>
            <person name="Henrissat B."/>
            <person name="Kues U."/>
            <person name="Berka R.M."/>
            <person name="Martinez A.T."/>
            <person name="Covert S.F."/>
            <person name="Blanchette R.A."/>
            <person name="Cullen D."/>
        </authorList>
    </citation>
    <scope>NUCLEOTIDE SEQUENCE [LARGE SCALE GENOMIC DNA]</scope>
    <source>
        <strain evidence="1 2">11061_1 CR5-6</strain>
    </source>
</reference>
<evidence type="ECO:0008006" key="3">
    <source>
        <dbReference type="Google" id="ProtNLM"/>
    </source>
</evidence>
<sequence>MSRPADKSSVVSHVAGRVRKPASIIRRTSRLWSRSRTKVKQDSEVATQTNAVNDLTTLNYDVLQAVMKFLKPKELLLVMHTCRILYGFGVPLLLDTVHYTHLQQRHSYVLYRHFLLSDPSRFIHIRSLRCEYMDYPLLRPDTHTLFVDFLRYATRLCALDILFDFGIEVDDRILAPIATLAHLRRLHLRGCHWAPFARLLATITAPLAALGVHLHEPSLKFGHTLPPPLDIFTSIAAFRASLVLLELETCDDFDVSPPHTSFPCVQHLVWRSTGAVDAATLAALFPAVHELDVRFSAQIHIVVRQLGGVIDAHGLYAPFNAVPQGAAARRQRRLDGM</sequence>